<protein>
    <submittedName>
        <fullName evidence="9">MFS transporter</fullName>
    </submittedName>
</protein>
<dbReference type="PROSITE" id="PS50850">
    <property type="entry name" value="MFS"/>
    <property type="match status" value="1"/>
</dbReference>
<dbReference type="PANTHER" id="PTHR23513:SF6">
    <property type="entry name" value="MAJOR FACILITATOR SUPERFAMILY ASSOCIATED DOMAIN-CONTAINING PROTEIN"/>
    <property type="match status" value="1"/>
</dbReference>
<comment type="caution">
    <text evidence="9">The sequence shown here is derived from an EMBL/GenBank/DDBJ whole genome shotgun (WGS) entry which is preliminary data.</text>
</comment>
<evidence type="ECO:0000256" key="2">
    <source>
        <dbReference type="ARBA" id="ARBA00022448"/>
    </source>
</evidence>
<dbReference type="AlphaFoldDB" id="A0A2T2WQX7"/>
<dbReference type="EMBL" id="PXYT01000072">
    <property type="protein sequence ID" value="PSR24630.1"/>
    <property type="molecule type" value="Genomic_DNA"/>
</dbReference>
<feature type="transmembrane region" description="Helical" evidence="7">
    <location>
        <begin position="71"/>
        <end position="92"/>
    </location>
</feature>
<evidence type="ECO:0000313" key="10">
    <source>
        <dbReference type="Proteomes" id="UP000242699"/>
    </source>
</evidence>
<evidence type="ECO:0000256" key="5">
    <source>
        <dbReference type="ARBA" id="ARBA00022989"/>
    </source>
</evidence>
<feature type="transmembrane region" description="Helical" evidence="7">
    <location>
        <begin position="285"/>
        <end position="304"/>
    </location>
</feature>
<evidence type="ECO:0000256" key="7">
    <source>
        <dbReference type="SAM" id="Phobius"/>
    </source>
</evidence>
<evidence type="ECO:0000313" key="9">
    <source>
        <dbReference type="EMBL" id="PSR24630.1"/>
    </source>
</evidence>
<dbReference type="InterPro" id="IPR020846">
    <property type="entry name" value="MFS_dom"/>
</dbReference>
<reference evidence="9 10" key="1">
    <citation type="journal article" date="2014" name="BMC Genomics">
        <title>Comparison of environmental and isolate Sulfobacillus genomes reveals diverse carbon, sulfur, nitrogen, and hydrogen metabolisms.</title>
        <authorList>
            <person name="Justice N.B."/>
            <person name="Norman A."/>
            <person name="Brown C.T."/>
            <person name="Singh A."/>
            <person name="Thomas B.C."/>
            <person name="Banfield J.F."/>
        </authorList>
    </citation>
    <scope>NUCLEOTIDE SEQUENCE [LARGE SCALE GENOMIC DNA]</scope>
    <source>
        <strain evidence="9">AMDSBA1</strain>
    </source>
</reference>
<dbReference type="Gene3D" id="1.20.1250.20">
    <property type="entry name" value="MFS general substrate transporter like domains"/>
    <property type="match status" value="1"/>
</dbReference>
<evidence type="ECO:0000256" key="1">
    <source>
        <dbReference type="ARBA" id="ARBA00004651"/>
    </source>
</evidence>
<dbReference type="PANTHER" id="PTHR23513">
    <property type="entry name" value="INTEGRAL MEMBRANE EFFLUX PROTEIN-RELATED"/>
    <property type="match status" value="1"/>
</dbReference>
<feature type="transmembrane region" description="Helical" evidence="7">
    <location>
        <begin position="310"/>
        <end position="331"/>
    </location>
</feature>
<dbReference type="GO" id="GO:0022857">
    <property type="term" value="F:transmembrane transporter activity"/>
    <property type="evidence" value="ECO:0007669"/>
    <property type="project" value="InterPro"/>
</dbReference>
<evidence type="ECO:0000256" key="6">
    <source>
        <dbReference type="ARBA" id="ARBA00023136"/>
    </source>
</evidence>
<dbReference type="InterPro" id="IPR036259">
    <property type="entry name" value="MFS_trans_sf"/>
</dbReference>
<dbReference type="InterPro" id="IPR011701">
    <property type="entry name" value="MFS"/>
</dbReference>
<accession>A0A2T2WQX7</accession>
<dbReference type="SUPFAM" id="SSF103473">
    <property type="entry name" value="MFS general substrate transporter"/>
    <property type="match status" value="1"/>
</dbReference>
<keyword evidence="2" id="KW-0813">Transport</keyword>
<keyword evidence="3" id="KW-1003">Cell membrane</keyword>
<evidence type="ECO:0000256" key="4">
    <source>
        <dbReference type="ARBA" id="ARBA00022692"/>
    </source>
</evidence>
<gene>
    <name evidence="9" type="ORF">C7B43_18600</name>
</gene>
<dbReference type="Proteomes" id="UP000242699">
    <property type="component" value="Unassembled WGS sequence"/>
</dbReference>
<feature type="transmembrane region" description="Helical" evidence="7">
    <location>
        <begin position="371"/>
        <end position="392"/>
    </location>
</feature>
<feature type="transmembrane region" description="Helical" evidence="7">
    <location>
        <begin position="98"/>
        <end position="120"/>
    </location>
</feature>
<evidence type="ECO:0000256" key="3">
    <source>
        <dbReference type="ARBA" id="ARBA00022475"/>
    </source>
</evidence>
<feature type="transmembrane region" description="Helical" evidence="7">
    <location>
        <begin position="44"/>
        <end position="64"/>
    </location>
</feature>
<comment type="subcellular location">
    <subcellularLocation>
        <location evidence="1">Cell membrane</location>
        <topology evidence="1">Multi-pass membrane protein</topology>
    </subcellularLocation>
</comment>
<feature type="transmembrane region" description="Helical" evidence="7">
    <location>
        <begin position="205"/>
        <end position="228"/>
    </location>
</feature>
<feature type="domain" description="Major facilitator superfamily (MFS) profile" evidence="8">
    <location>
        <begin position="219"/>
        <end position="402"/>
    </location>
</feature>
<dbReference type="CDD" id="cd06173">
    <property type="entry name" value="MFS_MefA_like"/>
    <property type="match status" value="1"/>
</dbReference>
<dbReference type="Pfam" id="PF07690">
    <property type="entry name" value="MFS_1"/>
    <property type="match status" value="1"/>
</dbReference>
<keyword evidence="6 7" id="KW-0472">Membrane</keyword>
<feature type="transmembrane region" description="Helical" evidence="7">
    <location>
        <begin position="343"/>
        <end position="365"/>
    </location>
</feature>
<keyword evidence="5 7" id="KW-1133">Transmembrane helix</keyword>
<sequence>MFQNRTVLALSFADAFSTLGDQVGLIALLWLVMTKSHNATDMGILALLFGIPGLVSGPIAGIFMDGWSRKWTVVLANMVQCTIFFLIAGFSSGRTVPISLYILVFVAGLFIPPTSIGSFVMIADNVGKDQLLQANALNELFSQVPLVIGPVVGGWLISMGGIRIALALDGVSFFLAGWATLWVPNDHSFTDTVRSHASKQFLFKPILRSLVFILKTPVVLWITLIALMMNGADGVLEVALPLVIHKQLHLSATLLGTVWMAYAIGTAMGAFLNTVVHISNTHRRVMVAMIIGWGVVMIVTGLMATMWSLLIGFGLAGVSFGAYPPMARTIVQSAIPHNSRGQIFSVRSSILGMGVPIGAFLSGLANTYVPASMIICFAGVSIGILGLLVWAFRLIDQPDPVT</sequence>
<keyword evidence="4 7" id="KW-0812">Transmembrane</keyword>
<feature type="transmembrane region" description="Helical" evidence="7">
    <location>
        <begin position="248"/>
        <end position="273"/>
    </location>
</feature>
<feature type="transmembrane region" description="Helical" evidence="7">
    <location>
        <begin position="164"/>
        <end position="184"/>
    </location>
</feature>
<organism evidence="9 10">
    <name type="scientific">Sulfobacillus benefaciens</name>
    <dbReference type="NCBI Taxonomy" id="453960"/>
    <lineage>
        <taxon>Bacteria</taxon>
        <taxon>Bacillati</taxon>
        <taxon>Bacillota</taxon>
        <taxon>Clostridia</taxon>
        <taxon>Eubacteriales</taxon>
        <taxon>Clostridiales Family XVII. Incertae Sedis</taxon>
        <taxon>Sulfobacillus</taxon>
    </lineage>
</organism>
<name>A0A2T2WQX7_9FIRM</name>
<dbReference type="GO" id="GO:0005886">
    <property type="term" value="C:plasma membrane"/>
    <property type="evidence" value="ECO:0007669"/>
    <property type="project" value="UniProtKB-SubCell"/>
</dbReference>
<evidence type="ECO:0000259" key="8">
    <source>
        <dbReference type="PROSITE" id="PS50850"/>
    </source>
</evidence>
<proteinExistence type="predicted"/>